<evidence type="ECO:0000313" key="13">
    <source>
        <dbReference type="Proteomes" id="UP000596660"/>
    </source>
</evidence>
<dbReference type="SUPFAM" id="SSF56112">
    <property type="entry name" value="Protein kinase-like (PK-like)"/>
    <property type="match status" value="1"/>
</dbReference>
<feature type="compositionally biased region" description="Basic and acidic residues" evidence="10">
    <location>
        <begin position="384"/>
        <end position="406"/>
    </location>
</feature>
<dbReference type="Gene3D" id="3.30.200.20">
    <property type="entry name" value="Phosphorylase Kinase, domain 1"/>
    <property type="match status" value="1"/>
</dbReference>
<keyword evidence="7" id="KW-0067">ATP-binding</keyword>
<proteinExistence type="inferred from homology"/>
<comment type="catalytic activity">
    <reaction evidence="9">
        <text>L-seryl-[protein] + ATP = O-phospho-L-seryl-[protein] + ADP + H(+)</text>
        <dbReference type="Rhea" id="RHEA:17989"/>
        <dbReference type="Rhea" id="RHEA-COMP:9863"/>
        <dbReference type="Rhea" id="RHEA-COMP:11604"/>
        <dbReference type="ChEBI" id="CHEBI:15378"/>
        <dbReference type="ChEBI" id="CHEBI:29999"/>
        <dbReference type="ChEBI" id="CHEBI:30616"/>
        <dbReference type="ChEBI" id="CHEBI:83421"/>
        <dbReference type="ChEBI" id="CHEBI:456216"/>
        <dbReference type="EC" id="2.7.11.1"/>
    </reaction>
</comment>
<dbReference type="InterPro" id="IPR008271">
    <property type="entry name" value="Ser/Thr_kinase_AS"/>
</dbReference>
<dbReference type="EnsemblPlants" id="AUR62009800-RA">
    <property type="protein sequence ID" value="AUR62009800-RA:cds"/>
    <property type="gene ID" value="AUR62009800"/>
</dbReference>
<dbReference type="Gramene" id="AUR62009800-RA">
    <property type="protein sequence ID" value="AUR62009800-RA:cds"/>
    <property type="gene ID" value="AUR62009800"/>
</dbReference>
<evidence type="ECO:0000256" key="6">
    <source>
        <dbReference type="ARBA" id="ARBA00022777"/>
    </source>
</evidence>
<feature type="region of interest" description="Disordered" evidence="10">
    <location>
        <begin position="106"/>
        <end position="128"/>
    </location>
</feature>
<dbReference type="AlphaFoldDB" id="A0A803LD61"/>
<evidence type="ECO:0000256" key="5">
    <source>
        <dbReference type="ARBA" id="ARBA00022741"/>
    </source>
</evidence>
<dbReference type="PROSITE" id="PS00108">
    <property type="entry name" value="PROTEIN_KINASE_ST"/>
    <property type="match status" value="1"/>
</dbReference>
<feature type="compositionally biased region" description="Polar residues" evidence="10">
    <location>
        <begin position="116"/>
        <end position="128"/>
    </location>
</feature>
<dbReference type="Proteomes" id="UP000596660">
    <property type="component" value="Unplaced"/>
</dbReference>
<comment type="catalytic activity">
    <reaction evidence="8">
        <text>L-threonyl-[protein] + ATP = O-phospho-L-threonyl-[protein] + ADP + H(+)</text>
        <dbReference type="Rhea" id="RHEA:46608"/>
        <dbReference type="Rhea" id="RHEA-COMP:11060"/>
        <dbReference type="Rhea" id="RHEA-COMP:11605"/>
        <dbReference type="ChEBI" id="CHEBI:15378"/>
        <dbReference type="ChEBI" id="CHEBI:30013"/>
        <dbReference type="ChEBI" id="CHEBI:30616"/>
        <dbReference type="ChEBI" id="CHEBI:61977"/>
        <dbReference type="ChEBI" id="CHEBI:456216"/>
        <dbReference type="EC" id="2.7.11.1"/>
    </reaction>
</comment>
<evidence type="ECO:0000256" key="10">
    <source>
        <dbReference type="SAM" id="MobiDB-lite"/>
    </source>
</evidence>
<feature type="compositionally biased region" description="Low complexity" evidence="10">
    <location>
        <begin position="407"/>
        <end position="432"/>
    </location>
</feature>
<keyword evidence="3" id="KW-0723">Serine/threonine-protein kinase</keyword>
<evidence type="ECO:0000256" key="1">
    <source>
        <dbReference type="ARBA" id="ARBA00009903"/>
    </source>
</evidence>
<keyword evidence="4" id="KW-0808">Transferase</keyword>
<reference evidence="12" key="2">
    <citation type="submission" date="2021-03" db="UniProtKB">
        <authorList>
            <consortium name="EnsemblPlants"/>
        </authorList>
    </citation>
    <scope>IDENTIFICATION</scope>
</reference>
<feature type="domain" description="Protein kinase" evidence="11">
    <location>
        <begin position="464"/>
        <end position="810"/>
    </location>
</feature>
<dbReference type="InterPro" id="IPR011009">
    <property type="entry name" value="Kinase-like_dom_sf"/>
</dbReference>
<evidence type="ECO:0000256" key="8">
    <source>
        <dbReference type="ARBA" id="ARBA00047899"/>
    </source>
</evidence>
<feature type="region of interest" description="Disordered" evidence="10">
    <location>
        <begin position="382"/>
        <end position="438"/>
    </location>
</feature>
<sequence>MIASKMDTLTGNCEIVEVKEELNMNDKVRKHYMLRQGRVYSVEDDINQLFDSVNIKTSIKGKALQRNPMKRPIRANSPQASGIGISETVNLKQALRGLSLSQASEMAALKKRTQKPRGSSGMSDVGPSNQLHKTVVVQVKGSELPANEGKRNLVEISFPGKIMANLSETIPEFVEASSPGSSNQACNPSTSSIQTDMTKLKMVRVSSQDKIVPLASEAISEKFSTDQVQKNKLKTLQGTRTIKNVLEVDDLGSARADKDQCWTDAINKESCLRSGVVGDKFKNTSSSPRLMKPAFWNKNFVKRKVKAEFDYTSCKSHAAKGIVNTDSCHHPKTRELVGKEISISLKHEVKINGKITPASNSSIACAELSSSGLDARVNQLSVAKADDGPSDEGKAGGKSRSREKGEFSQSSKSSIGEFSSSTSEESSTSGSSRCCNRPHMSKDTRWEAVHCVQKQHGFLSLRHFKLLRRLGSGDIGTVYLAELVGTKCLFALKVMDNEFLSRRKKLVRAQTERDIMQMLDHPFLPTLYAHFTTEKLSCLVMEYCPGGDLHAIRQKQQKRCFSEHAARFYVAEVLLALEYLHMLGIVYRDLKPENILVREDGHIMLSDFDLSLRCVVNPTLFRSSSPIIEPAKKTPSGICSESSCIDPFCLQPSWQMSCFTPRLLTAASKTRKIKSEQAVQVTPLPQLVAEPTEARSNSFVGTHEYLAPEIVKGTVMGVLLIGGHMGFSYTSCYMVKHPSKDQNRLGFVRGAAEIKQHPFFEGLNWALIRCAVPPERPKFRDVGKGLFSSKKDTKRSLGVQGNELIEFELF</sequence>
<evidence type="ECO:0000313" key="12">
    <source>
        <dbReference type="EnsemblPlants" id="AUR62009800-RA:cds"/>
    </source>
</evidence>
<reference evidence="12" key="1">
    <citation type="journal article" date="2017" name="Nature">
        <title>The genome of Chenopodium quinoa.</title>
        <authorList>
            <person name="Jarvis D.E."/>
            <person name="Ho Y.S."/>
            <person name="Lightfoot D.J."/>
            <person name="Schmoeckel S.M."/>
            <person name="Li B."/>
            <person name="Borm T.J.A."/>
            <person name="Ohyanagi H."/>
            <person name="Mineta K."/>
            <person name="Michell C.T."/>
            <person name="Saber N."/>
            <person name="Kharbatia N.M."/>
            <person name="Rupper R.R."/>
            <person name="Sharp A.R."/>
            <person name="Dally N."/>
            <person name="Boughton B.A."/>
            <person name="Woo Y.H."/>
            <person name="Gao G."/>
            <person name="Schijlen E.G.W.M."/>
            <person name="Guo X."/>
            <person name="Momin A.A."/>
            <person name="Negrao S."/>
            <person name="Al-Babili S."/>
            <person name="Gehring C."/>
            <person name="Roessner U."/>
            <person name="Jung C."/>
            <person name="Murphy K."/>
            <person name="Arold S.T."/>
            <person name="Gojobori T."/>
            <person name="van der Linden C.G."/>
            <person name="van Loo E.N."/>
            <person name="Jellen E.N."/>
            <person name="Maughan P.J."/>
            <person name="Tester M."/>
        </authorList>
    </citation>
    <scope>NUCLEOTIDE SEQUENCE [LARGE SCALE GENOMIC DNA]</scope>
    <source>
        <strain evidence="12">cv. PI 614886</strain>
    </source>
</reference>
<dbReference type="EC" id="2.7.11.1" evidence="2"/>
<evidence type="ECO:0000256" key="2">
    <source>
        <dbReference type="ARBA" id="ARBA00012513"/>
    </source>
</evidence>
<dbReference type="Pfam" id="PF00069">
    <property type="entry name" value="Pkinase"/>
    <property type="match status" value="1"/>
</dbReference>
<evidence type="ECO:0000256" key="9">
    <source>
        <dbReference type="ARBA" id="ARBA00048679"/>
    </source>
</evidence>
<dbReference type="OMA" id="CQTPEYV"/>
<dbReference type="GO" id="GO:0004674">
    <property type="term" value="F:protein serine/threonine kinase activity"/>
    <property type="evidence" value="ECO:0007669"/>
    <property type="project" value="UniProtKB-KW"/>
</dbReference>
<comment type="similarity">
    <text evidence="1">Belongs to the protein kinase superfamily. AGC Ser/Thr protein kinase family.</text>
</comment>
<keyword evidence="6" id="KW-0418">Kinase</keyword>
<dbReference type="PANTHER" id="PTHR45637">
    <property type="entry name" value="FLIPPASE KINASE 1-RELATED"/>
    <property type="match status" value="1"/>
</dbReference>
<organism evidence="12 13">
    <name type="scientific">Chenopodium quinoa</name>
    <name type="common">Quinoa</name>
    <dbReference type="NCBI Taxonomy" id="63459"/>
    <lineage>
        <taxon>Eukaryota</taxon>
        <taxon>Viridiplantae</taxon>
        <taxon>Streptophyta</taxon>
        <taxon>Embryophyta</taxon>
        <taxon>Tracheophyta</taxon>
        <taxon>Spermatophyta</taxon>
        <taxon>Magnoliopsida</taxon>
        <taxon>eudicotyledons</taxon>
        <taxon>Gunneridae</taxon>
        <taxon>Pentapetalae</taxon>
        <taxon>Caryophyllales</taxon>
        <taxon>Chenopodiaceae</taxon>
        <taxon>Chenopodioideae</taxon>
        <taxon>Atripliceae</taxon>
        <taxon>Chenopodium</taxon>
    </lineage>
</organism>
<dbReference type="GO" id="GO:0005524">
    <property type="term" value="F:ATP binding"/>
    <property type="evidence" value="ECO:0007669"/>
    <property type="project" value="UniProtKB-KW"/>
</dbReference>
<evidence type="ECO:0000256" key="3">
    <source>
        <dbReference type="ARBA" id="ARBA00022527"/>
    </source>
</evidence>
<name>A0A803LD61_CHEQI</name>
<evidence type="ECO:0000256" key="7">
    <source>
        <dbReference type="ARBA" id="ARBA00022840"/>
    </source>
</evidence>
<evidence type="ECO:0000256" key="4">
    <source>
        <dbReference type="ARBA" id="ARBA00022679"/>
    </source>
</evidence>
<keyword evidence="5" id="KW-0547">Nucleotide-binding</keyword>
<evidence type="ECO:0000259" key="11">
    <source>
        <dbReference type="PROSITE" id="PS50011"/>
    </source>
</evidence>
<accession>A0A803LD61</accession>
<protein>
    <recommendedName>
        <fullName evidence="2">non-specific serine/threonine protein kinase</fullName>
        <ecNumber evidence="2">2.7.11.1</ecNumber>
    </recommendedName>
</protein>
<keyword evidence="13" id="KW-1185">Reference proteome</keyword>
<dbReference type="PROSITE" id="PS50011">
    <property type="entry name" value="PROTEIN_KINASE_DOM"/>
    <property type="match status" value="1"/>
</dbReference>
<dbReference type="FunFam" id="3.30.200.20:FF:000032">
    <property type="entry name" value="Serine/threonine-protein kinase D6PK-like"/>
    <property type="match status" value="1"/>
</dbReference>
<dbReference type="InterPro" id="IPR000719">
    <property type="entry name" value="Prot_kinase_dom"/>
</dbReference>
<dbReference type="FunFam" id="1.10.510.10:FF:000028">
    <property type="entry name" value="serine/threonine-protein kinase D6PK-like"/>
    <property type="match status" value="1"/>
</dbReference>
<dbReference type="Gene3D" id="1.10.510.10">
    <property type="entry name" value="Transferase(Phosphotransferase) domain 1"/>
    <property type="match status" value="1"/>
</dbReference>
<dbReference type="SMART" id="SM00220">
    <property type="entry name" value="S_TKc"/>
    <property type="match status" value="1"/>
</dbReference>